<organism evidence="1 2">
    <name type="scientific">Romanomermis culicivorax</name>
    <name type="common">Nematode worm</name>
    <dbReference type="NCBI Taxonomy" id="13658"/>
    <lineage>
        <taxon>Eukaryota</taxon>
        <taxon>Metazoa</taxon>
        <taxon>Ecdysozoa</taxon>
        <taxon>Nematoda</taxon>
        <taxon>Enoplea</taxon>
        <taxon>Dorylaimia</taxon>
        <taxon>Mermithida</taxon>
        <taxon>Mermithoidea</taxon>
        <taxon>Mermithidae</taxon>
        <taxon>Romanomermis</taxon>
    </lineage>
</organism>
<keyword evidence="1" id="KW-1185">Reference proteome</keyword>
<dbReference type="WBParaSite" id="nRc.2.0.1.t13062-RA">
    <property type="protein sequence ID" value="nRc.2.0.1.t13062-RA"/>
    <property type="gene ID" value="nRc.2.0.1.g13062"/>
</dbReference>
<evidence type="ECO:0000313" key="2">
    <source>
        <dbReference type="WBParaSite" id="nRc.2.0.1.t13062-RA"/>
    </source>
</evidence>
<sequence>MWKIKSVNCSETASLSIEVNDAKFNQSEERRGLNQEPVLQSLRNQLASETPYSPTKFLHFAGKILEVGSTKPKKISPARQNFACKIFASEITFLGLTKLKRKFRQRKKT</sequence>
<dbReference type="AlphaFoldDB" id="A0A915II61"/>
<protein>
    <submittedName>
        <fullName evidence="2">Uncharacterized protein</fullName>
    </submittedName>
</protein>
<evidence type="ECO:0000313" key="1">
    <source>
        <dbReference type="Proteomes" id="UP000887565"/>
    </source>
</evidence>
<name>A0A915II61_ROMCU</name>
<reference evidence="2" key="1">
    <citation type="submission" date="2022-11" db="UniProtKB">
        <authorList>
            <consortium name="WormBaseParasite"/>
        </authorList>
    </citation>
    <scope>IDENTIFICATION</scope>
</reference>
<dbReference type="Proteomes" id="UP000887565">
    <property type="component" value="Unplaced"/>
</dbReference>
<accession>A0A915II61</accession>
<proteinExistence type="predicted"/>